<dbReference type="GO" id="GO:0030245">
    <property type="term" value="P:cellulose catabolic process"/>
    <property type="evidence" value="ECO:0007669"/>
    <property type="project" value="UniProtKB-KW"/>
</dbReference>
<accession>A0AAD7C0V4</accession>
<evidence type="ECO:0000256" key="14">
    <source>
        <dbReference type="SAM" id="SignalP"/>
    </source>
</evidence>
<dbReference type="Proteomes" id="UP001221142">
    <property type="component" value="Unassembled WGS sequence"/>
</dbReference>
<evidence type="ECO:0000256" key="7">
    <source>
        <dbReference type="ARBA" id="ARBA00023157"/>
    </source>
</evidence>
<sequence>MIIPAQSLLATLTFVSLALAHGWIGKVTIGSKSYLGNPPALYSTNPPPSVIRQIADVPPVKDVCSADLTCGTQATPAALQAPAAPGDPISVEWHTLAGAGYWFHDVGPLMVYLASCAGVASCAELDSSETTAAEWFKIDEQGRDGNGIWAQDKLDAGAPASFVLPQTLKSGHYLLRHEIIALHTAQYVGGAEFYVGCVQLNVTGHEEGAPNAKAGELVRIPGAYTPTDSGILIDVYDLLPSDAYPFPGPPVAALVSHAESGGASTSTQGKIRTTLPGVQTTEKPTAAKTTTSVKG</sequence>
<evidence type="ECO:0000256" key="1">
    <source>
        <dbReference type="ARBA" id="ARBA00001973"/>
    </source>
</evidence>
<protein>
    <recommendedName>
        <fullName evidence="12">lytic cellulose monooxygenase (C4-dehydrogenating)</fullName>
        <ecNumber evidence="12">1.14.99.56</ecNumber>
    </recommendedName>
</protein>
<feature type="chain" id="PRO_5042149978" description="lytic cellulose monooxygenase (C4-dehydrogenating)" evidence="14">
    <location>
        <begin position="21"/>
        <end position="295"/>
    </location>
</feature>
<keyword evidence="17" id="KW-1185">Reference proteome</keyword>
<proteinExistence type="inferred from homology"/>
<dbReference type="GO" id="GO:0004497">
    <property type="term" value="F:monooxygenase activity"/>
    <property type="evidence" value="ECO:0007669"/>
    <property type="project" value="UniProtKB-KW"/>
</dbReference>
<dbReference type="Gene3D" id="2.70.50.70">
    <property type="match status" value="1"/>
</dbReference>
<evidence type="ECO:0000256" key="9">
    <source>
        <dbReference type="ARBA" id="ARBA00023326"/>
    </source>
</evidence>
<dbReference type="EMBL" id="JARKIF010000006">
    <property type="protein sequence ID" value="KAJ7636263.1"/>
    <property type="molecule type" value="Genomic_DNA"/>
</dbReference>
<comment type="similarity">
    <text evidence="10">Belongs to the polysaccharide monooxygenase AA9 family.</text>
</comment>
<keyword evidence="14" id="KW-0732">Signal</keyword>
<keyword evidence="9" id="KW-0624">Polysaccharide degradation</keyword>
<dbReference type="GO" id="GO:0016787">
    <property type="term" value="F:hydrolase activity"/>
    <property type="evidence" value="ECO:0007669"/>
    <property type="project" value="UniProtKB-KW"/>
</dbReference>
<evidence type="ECO:0000256" key="5">
    <source>
        <dbReference type="ARBA" id="ARBA00023008"/>
    </source>
</evidence>
<dbReference type="PANTHER" id="PTHR33353">
    <property type="entry name" value="PUTATIVE (AFU_ORTHOLOGUE AFUA_1G12560)-RELATED"/>
    <property type="match status" value="1"/>
</dbReference>
<keyword evidence="7" id="KW-1015">Disulfide bond</keyword>
<dbReference type="EC" id="1.14.99.56" evidence="12"/>
<feature type="compositionally biased region" description="Polar residues" evidence="13">
    <location>
        <begin position="262"/>
        <end position="279"/>
    </location>
</feature>
<evidence type="ECO:0000313" key="17">
    <source>
        <dbReference type="Proteomes" id="UP001221142"/>
    </source>
</evidence>
<evidence type="ECO:0000256" key="11">
    <source>
        <dbReference type="ARBA" id="ARBA00045077"/>
    </source>
</evidence>
<keyword evidence="5" id="KW-0186">Copper</keyword>
<comment type="catalytic activity">
    <reaction evidence="11">
        <text>[(1-&gt;4)-beta-D-glucosyl]n+m + reduced acceptor + O2 = 4-dehydro-beta-D-glucosyl-[(1-&gt;4)-beta-D-glucosyl]n-1 + [(1-&gt;4)-beta-D-glucosyl]m + acceptor + H2O.</text>
        <dbReference type="EC" id="1.14.99.56"/>
    </reaction>
</comment>
<keyword evidence="2" id="KW-0479">Metal-binding</keyword>
<keyword evidence="4" id="KW-0560">Oxidoreductase</keyword>
<evidence type="ECO:0000256" key="2">
    <source>
        <dbReference type="ARBA" id="ARBA00022723"/>
    </source>
</evidence>
<evidence type="ECO:0000256" key="6">
    <source>
        <dbReference type="ARBA" id="ARBA00023033"/>
    </source>
</evidence>
<dbReference type="PANTHER" id="PTHR33353:SF6">
    <property type="entry name" value="ENDOGLUCANASE IV"/>
    <property type="match status" value="1"/>
</dbReference>
<keyword evidence="6" id="KW-0503">Monooxygenase</keyword>
<name>A0AAD7C0V4_9AGAR</name>
<keyword evidence="16" id="KW-0378">Hydrolase</keyword>
<evidence type="ECO:0000256" key="12">
    <source>
        <dbReference type="ARBA" id="ARBA00047174"/>
    </source>
</evidence>
<comment type="cofactor">
    <cofactor evidence="1">
        <name>Cu(2+)</name>
        <dbReference type="ChEBI" id="CHEBI:29036"/>
    </cofactor>
</comment>
<reference evidence="16" key="1">
    <citation type="submission" date="2023-03" db="EMBL/GenBank/DDBJ databases">
        <title>Massive genome expansion in bonnet fungi (Mycena s.s.) driven by repeated elements and novel gene families across ecological guilds.</title>
        <authorList>
            <consortium name="Lawrence Berkeley National Laboratory"/>
            <person name="Harder C.B."/>
            <person name="Miyauchi S."/>
            <person name="Viragh M."/>
            <person name="Kuo A."/>
            <person name="Thoen E."/>
            <person name="Andreopoulos B."/>
            <person name="Lu D."/>
            <person name="Skrede I."/>
            <person name="Drula E."/>
            <person name="Henrissat B."/>
            <person name="Morin E."/>
            <person name="Kohler A."/>
            <person name="Barry K."/>
            <person name="LaButti K."/>
            <person name="Morin E."/>
            <person name="Salamov A."/>
            <person name="Lipzen A."/>
            <person name="Mereny Z."/>
            <person name="Hegedus B."/>
            <person name="Baldrian P."/>
            <person name="Stursova M."/>
            <person name="Weitz H."/>
            <person name="Taylor A."/>
            <person name="Grigoriev I.V."/>
            <person name="Nagy L.G."/>
            <person name="Martin F."/>
            <person name="Kauserud H."/>
        </authorList>
    </citation>
    <scope>NUCLEOTIDE SEQUENCE</scope>
    <source>
        <strain evidence="16">9284</strain>
    </source>
</reference>
<organism evidence="16 17">
    <name type="scientific">Roridomyces roridus</name>
    <dbReference type="NCBI Taxonomy" id="1738132"/>
    <lineage>
        <taxon>Eukaryota</taxon>
        <taxon>Fungi</taxon>
        <taxon>Dikarya</taxon>
        <taxon>Basidiomycota</taxon>
        <taxon>Agaricomycotina</taxon>
        <taxon>Agaricomycetes</taxon>
        <taxon>Agaricomycetidae</taxon>
        <taxon>Agaricales</taxon>
        <taxon>Marasmiineae</taxon>
        <taxon>Mycenaceae</taxon>
        <taxon>Roridomyces</taxon>
    </lineage>
</organism>
<evidence type="ECO:0000259" key="15">
    <source>
        <dbReference type="Pfam" id="PF03443"/>
    </source>
</evidence>
<dbReference type="Pfam" id="PF03443">
    <property type="entry name" value="AA9"/>
    <property type="match status" value="1"/>
</dbReference>
<evidence type="ECO:0000256" key="4">
    <source>
        <dbReference type="ARBA" id="ARBA00023002"/>
    </source>
</evidence>
<dbReference type="AlphaFoldDB" id="A0AAD7C0V4"/>
<keyword evidence="8" id="KW-0119">Carbohydrate metabolism</keyword>
<evidence type="ECO:0000256" key="13">
    <source>
        <dbReference type="SAM" id="MobiDB-lite"/>
    </source>
</evidence>
<dbReference type="GO" id="GO:0046872">
    <property type="term" value="F:metal ion binding"/>
    <property type="evidence" value="ECO:0007669"/>
    <property type="project" value="UniProtKB-KW"/>
</dbReference>
<feature type="domain" description="Auxiliary Activity family 9 catalytic" evidence="15">
    <location>
        <begin position="21"/>
        <end position="238"/>
    </location>
</feature>
<evidence type="ECO:0000256" key="8">
    <source>
        <dbReference type="ARBA" id="ARBA00023277"/>
    </source>
</evidence>
<evidence type="ECO:0000256" key="10">
    <source>
        <dbReference type="ARBA" id="ARBA00044502"/>
    </source>
</evidence>
<dbReference type="InterPro" id="IPR049892">
    <property type="entry name" value="AA9"/>
</dbReference>
<comment type="caution">
    <text evidence="16">The sequence shown here is derived from an EMBL/GenBank/DDBJ whole genome shotgun (WGS) entry which is preliminary data.</text>
</comment>
<evidence type="ECO:0000313" key="16">
    <source>
        <dbReference type="EMBL" id="KAJ7636263.1"/>
    </source>
</evidence>
<feature type="region of interest" description="Disordered" evidence="13">
    <location>
        <begin position="257"/>
        <end position="295"/>
    </location>
</feature>
<keyword evidence="3" id="KW-0136">Cellulose degradation</keyword>
<dbReference type="InterPro" id="IPR005103">
    <property type="entry name" value="AA9_LPMO"/>
</dbReference>
<dbReference type="CDD" id="cd21175">
    <property type="entry name" value="LPMO_AA9"/>
    <property type="match status" value="1"/>
</dbReference>
<feature type="signal peptide" evidence="14">
    <location>
        <begin position="1"/>
        <end position="20"/>
    </location>
</feature>
<gene>
    <name evidence="16" type="ORF">FB45DRAFT_1001443</name>
</gene>
<feature type="compositionally biased region" description="Low complexity" evidence="13">
    <location>
        <begin position="280"/>
        <end position="295"/>
    </location>
</feature>
<evidence type="ECO:0000256" key="3">
    <source>
        <dbReference type="ARBA" id="ARBA00023001"/>
    </source>
</evidence>